<evidence type="ECO:0000313" key="3">
    <source>
        <dbReference type="WBParaSite" id="GPLIN_000495000"/>
    </source>
</evidence>
<proteinExistence type="predicted"/>
<evidence type="ECO:0000256" key="1">
    <source>
        <dbReference type="SAM" id="SignalP"/>
    </source>
</evidence>
<sequence length="84" mass="9221">MNLSKMLLLVIVVSTILTKTVLSGYVPPQPPNYPPSARPNPTNQPYILSSVNEKSTILNNQLISILTRANLHSKARSAIRILAK</sequence>
<feature type="signal peptide" evidence="1">
    <location>
        <begin position="1"/>
        <end position="23"/>
    </location>
</feature>
<dbReference type="WBParaSite" id="GPLIN_000495000">
    <property type="protein sequence ID" value="GPLIN_000495000"/>
    <property type="gene ID" value="GPLIN_000495000"/>
</dbReference>
<keyword evidence="2" id="KW-1185">Reference proteome</keyword>
<protein>
    <submittedName>
        <fullName evidence="3">Secreted protein</fullName>
    </submittedName>
</protein>
<name>A0A183BWG1_GLOPA</name>
<feature type="chain" id="PRO_5008146709" evidence="1">
    <location>
        <begin position="24"/>
        <end position="84"/>
    </location>
</feature>
<dbReference type="Proteomes" id="UP000050741">
    <property type="component" value="Unassembled WGS sequence"/>
</dbReference>
<evidence type="ECO:0000313" key="2">
    <source>
        <dbReference type="Proteomes" id="UP000050741"/>
    </source>
</evidence>
<organism evidence="2 3">
    <name type="scientific">Globodera pallida</name>
    <name type="common">Potato cyst nematode worm</name>
    <name type="synonym">Heterodera pallida</name>
    <dbReference type="NCBI Taxonomy" id="36090"/>
    <lineage>
        <taxon>Eukaryota</taxon>
        <taxon>Metazoa</taxon>
        <taxon>Ecdysozoa</taxon>
        <taxon>Nematoda</taxon>
        <taxon>Chromadorea</taxon>
        <taxon>Rhabditida</taxon>
        <taxon>Tylenchina</taxon>
        <taxon>Tylenchomorpha</taxon>
        <taxon>Tylenchoidea</taxon>
        <taxon>Heteroderidae</taxon>
        <taxon>Heteroderinae</taxon>
        <taxon>Globodera</taxon>
    </lineage>
</organism>
<dbReference type="AlphaFoldDB" id="A0A183BWG1"/>
<accession>A0A183BWG1</accession>
<reference evidence="2" key="1">
    <citation type="submission" date="2014-05" db="EMBL/GenBank/DDBJ databases">
        <title>The genome and life-stage specific transcriptomes of Globodera pallida elucidate key aspects of plant parasitism by a cyst nematode.</title>
        <authorList>
            <person name="Cotton J.A."/>
            <person name="Lilley C.J."/>
            <person name="Jones L.M."/>
            <person name="Kikuchi T."/>
            <person name="Reid A.J."/>
            <person name="Thorpe P."/>
            <person name="Tsai I.J."/>
            <person name="Beasley H."/>
            <person name="Blok V."/>
            <person name="Cock P.J.A."/>
            <person name="Van den Akker S.E."/>
            <person name="Holroyd N."/>
            <person name="Hunt M."/>
            <person name="Mantelin S."/>
            <person name="Naghra H."/>
            <person name="Pain A."/>
            <person name="Palomares-Rius J.E."/>
            <person name="Zarowiecki M."/>
            <person name="Berriman M."/>
            <person name="Jones J.T."/>
            <person name="Urwin P.E."/>
        </authorList>
    </citation>
    <scope>NUCLEOTIDE SEQUENCE [LARGE SCALE GENOMIC DNA]</scope>
    <source>
        <strain evidence="2">Lindley</strain>
    </source>
</reference>
<keyword evidence="1" id="KW-0732">Signal</keyword>
<reference evidence="3" key="2">
    <citation type="submission" date="2016-06" db="UniProtKB">
        <authorList>
            <consortium name="WormBaseParasite"/>
        </authorList>
    </citation>
    <scope>IDENTIFICATION</scope>
</reference>